<dbReference type="PROSITE" id="PS01124">
    <property type="entry name" value="HTH_ARAC_FAMILY_2"/>
    <property type="match status" value="1"/>
</dbReference>
<keyword evidence="3" id="KW-0804">Transcription</keyword>
<keyword evidence="2" id="KW-0238">DNA-binding</keyword>
<protein>
    <submittedName>
        <fullName evidence="5">Helix-turn-helix domain-containing protein</fullName>
    </submittedName>
</protein>
<evidence type="ECO:0000313" key="6">
    <source>
        <dbReference type="Proteomes" id="UP000292884"/>
    </source>
</evidence>
<gene>
    <name evidence="5" type="ORF">EZ428_18565</name>
</gene>
<feature type="domain" description="HTH araC/xylS-type" evidence="4">
    <location>
        <begin position="159"/>
        <end position="258"/>
    </location>
</feature>
<keyword evidence="6" id="KW-1185">Reference proteome</keyword>
<dbReference type="Proteomes" id="UP000292884">
    <property type="component" value="Unassembled WGS sequence"/>
</dbReference>
<keyword evidence="1" id="KW-0805">Transcription regulation</keyword>
<proteinExistence type="predicted"/>
<dbReference type="OrthoDB" id="751487at2"/>
<comment type="caution">
    <text evidence="5">The sequence shown here is derived from an EMBL/GenBank/DDBJ whole genome shotgun (WGS) entry which is preliminary data.</text>
</comment>
<dbReference type="AlphaFoldDB" id="A0A4R0MP82"/>
<accession>A0A4R0MP82</accession>
<dbReference type="SUPFAM" id="SSF46689">
    <property type="entry name" value="Homeodomain-like"/>
    <property type="match status" value="1"/>
</dbReference>
<dbReference type="RefSeq" id="WP_131554695.1">
    <property type="nucleotide sequence ID" value="NZ_SJSK01000005.1"/>
</dbReference>
<evidence type="ECO:0000256" key="1">
    <source>
        <dbReference type="ARBA" id="ARBA00023015"/>
    </source>
</evidence>
<sequence length="259" mass="29534">MLKIEELVNCKANKFSCEKLGPLVLIVLRGEGTVSFLDEVSNFRGGSVLFVFDASEVKILDGGIESGYALSFSQTMLDWFLLRYPLFGKARVFKGDLLSLVVPAGQVPLLQRDCQSLVLELALGSNLERSRLLFALLMLNVLECEPNLLIGKQLRSDMEEFNELLALNFRQERSTKFYARRMGVSPRRLNGLCRSWFLGKPFFAVLMDWLLGEAEFRLLYSDEPIKVIAMELGFKSPQNFRMYFVRFRGMSPLAFRNGK</sequence>
<name>A0A4R0MP82_9SPHI</name>
<evidence type="ECO:0000313" key="5">
    <source>
        <dbReference type="EMBL" id="TCC88641.1"/>
    </source>
</evidence>
<reference evidence="5 6" key="1">
    <citation type="submission" date="2019-02" db="EMBL/GenBank/DDBJ databases">
        <title>Pedobacter sp. RP-1-13 sp. nov., isolated from Arctic soil.</title>
        <authorList>
            <person name="Dahal R.H."/>
        </authorList>
    </citation>
    <scope>NUCLEOTIDE SEQUENCE [LARGE SCALE GENOMIC DNA]</scope>
    <source>
        <strain evidence="5 6">RP-1-13</strain>
    </source>
</reference>
<organism evidence="5 6">
    <name type="scientific">Pedobacter frigiditerrae</name>
    <dbReference type="NCBI Taxonomy" id="2530452"/>
    <lineage>
        <taxon>Bacteria</taxon>
        <taxon>Pseudomonadati</taxon>
        <taxon>Bacteroidota</taxon>
        <taxon>Sphingobacteriia</taxon>
        <taxon>Sphingobacteriales</taxon>
        <taxon>Sphingobacteriaceae</taxon>
        <taxon>Pedobacter</taxon>
    </lineage>
</organism>
<dbReference type="GO" id="GO:0043565">
    <property type="term" value="F:sequence-specific DNA binding"/>
    <property type="evidence" value="ECO:0007669"/>
    <property type="project" value="InterPro"/>
</dbReference>
<evidence type="ECO:0000259" key="4">
    <source>
        <dbReference type="PROSITE" id="PS01124"/>
    </source>
</evidence>
<evidence type="ECO:0000256" key="3">
    <source>
        <dbReference type="ARBA" id="ARBA00023163"/>
    </source>
</evidence>
<dbReference type="SMART" id="SM00342">
    <property type="entry name" value="HTH_ARAC"/>
    <property type="match status" value="1"/>
</dbReference>
<dbReference type="PANTHER" id="PTHR43280:SF32">
    <property type="entry name" value="TRANSCRIPTIONAL REGULATORY PROTEIN"/>
    <property type="match status" value="1"/>
</dbReference>
<dbReference type="GO" id="GO:0003700">
    <property type="term" value="F:DNA-binding transcription factor activity"/>
    <property type="evidence" value="ECO:0007669"/>
    <property type="project" value="InterPro"/>
</dbReference>
<dbReference type="InterPro" id="IPR009057">
    <property type="entry name" value="Homeodomain-like_sf"/>
</dbReference>
<dbReference type="Pfam" id="PF12833">
    <property type="entry name" value="HTH_18"/>
    <property type="match status" value="1"/>
</dbReference>
<dbReference type="InterPro" id="IPR018060">
    <property type="entry name" value="HTH_AraC"/>
</dbReference>
<dbReference type="EMBL" id="SJSK01000005">
    <property type="protein sequence ID" value="TCC88641.1"/>
    <property type="molecule type" value="Genomic_DNA"/>
</dbReference>
<dbReference type="Gene3D" id="1.10.10.60">
    <property type="entry name" value="Homeodomain-like"/>
    <property type="match status" value="1"/>
</dbReference>
<evidence type="ECO:0000256" key="2">
    <source>
        <dbReference type="ARBA" id="ARBA00023125"/>
    </source>
</evidence>
<dbReference type="PANTHER" id="PTHR43280">
    <property type="entry name" value="ARAC-FAMILY TRANSCRIPTIONAL REGULATOR"/>
    <property type="match status" value="1"/>
</dbReference>